<evidence type="ECO:0000256" key="3">
    <source>
        <dbReference type="ARBA" id="ARBA00022664"/>
    </source>
</evidence>
<dbReference type="InterPro" id="IPR006973">
    <property type="entry name" value="Cwf_Cwc_15"/>
</dbReference>
<evidence type="ECO:0000256" key="5">
    <source>
        <dbReference type="SAM" id="MobiDB-lite"/>
    </source>
</evidence>
<dbReference type="GO" id="GO:0003723">
    <property type="term" value="F:RNA binding"/>
    <property type="evidence" value="ECO:0007669"/>
    <property type="project" value="TreeGrafter"/>
</dbReference>
<feature type="region of interest" description="Disordered" evidence="5">
    <location>
        <begin position="30"/>
        <end position="49"/>
    </location>
</feature>
<evidence type="ECO:0000256" key="6">
    <source>
        <dbReference type="SAM" id="Phobius"/>
    </source>
</evidence>
<dbReference type="PANTHER" id="PTHR12718:SF2">
    <property type="entry name" value="SPLICEOSOME-ASSOCIATED PROTEIN CWC15 HOMOLOG"/>
    <property type="match status" value="1"/>
</dbReference>
<dbReference type="InterPro" id="IPR036291">
    <property type="entry name" value="NAD(P)-bd_dom_sf"/>
</dbReference>
<protein>
    <submittedName>
        <fullName evidence="8">Protein CWC15-like protein</fullName>
    </submittedName>
</protein>
<name>A0A1M2VG56_TRAPU</name>
<dbReference type="AlphaFoldDB" id="A0A1M2VG56"/>
<reference evidence="8 9" key="1">
    <citation type="submission" date="2016-10" db="EMBL/GenBank/DDBJ databases">
        <title>Genome sequence of the basidiomycete white-rot fungus Trametes pubescens.</title>
        <authorList>
            <person name="Makela M.R."/>
            <person name="Granchi Z."/>
            <person name="Peng M."/>
            <person name="De Vries R.P."/>
            <person name="Grigoriev I."/>
            <person name="Riley R."/>
            <person name="Hilden K."/>
        </authorList>
    </citation>
    <scope>NUCLEOTIDE SEQUENCE [LARGE SCALE GENOMIC DNA]</scope>
    <source>
        <strain evidence="8 9">FBCC735</strain>
    </source>
</reference>
<dbReference type="Pfam" id="PF03435">
    <property type="entry name" value="Sacchrp_dh_NADP"/>
    <property type="match status" value="1"/>
</dbReference>
<dbReference type="PANTHER" id="PTHR12718">
    <property type="entry name" value="CELL CYCLE CONTROL PROTEIN CWF15"/>
    <property type="match status" value="1"/>
</dbReference>
<dbReference type="Proteomes" id="UP000184267">
    <property type="component" value="Unassembled WGS sequence"/>
</dbReference>
<evidence type="ECO:0000256" key="4">
    <source>
        <dbReference type="ARBA" id="ARBA00023187"/>
    </source>
</evidence>
<feature type="transmembrane region" description="Helical" evidence="6">
    <location>
        <begin position="569"/>
        <end position="592"/>
    </location>
</feature>
<feature type="region of interest" description="Disordered" evidence="5">
    <location>
        <begin position="1"/>
        <end position="22"/>
    </location>
</feature>
<feature type="domain" description="Saccharopine dehydrogenase NADP binding" evidence="7">
    <location>
        <begin position="283"/>
        <end position="385"/>
    </location>
</feature>
<organism evidence="8 9">
    <name type="scientific">Trametes pubescens</name>
    <name type="common">White-rot fungus</name>
    <dbReference type="NCBI Taxonomy" id="154538"/>
    <lineage>
        <taxon>Eukaryota</taxon>
        <taxon>Fungi</taxon>
        <taxon>Dikarya</taxon>
        <taxon>Basidiomycota</taxon>
        <taxon>Agaricomycotina</taxon>
        <taxon>Agaricomycetes</taxon>
        <taxon>Polyporales</taxon>
        <taxon>Polyporaceae</taxon>
        <taxon>Trametes</taxon>
    </lineage>
</organism>
<dbReference type="GO" id="GO:0045292">
    <property type="term" value="P:mRNA cis splicing, via spliceosome"/>
    <property type="evidence" value="ECO:0007669"/>
    <property type="project" value="TreeGrafter"/>
</dbReference>
<dbReference type="SUPFAM" id="SSF51735">
    <property type="entry name" value="NAD(P)-binding Rossmann-fold domains"/>
    <property type="match status" value="1"/>
</dbReference>
<evidence type="ECO:0000256" key="2">
    <source>
        <dbReference type="ARBA" id="ARBA00006644"/>
    </source>
</evidence>
<dbReference type="Gene3D" id="3.40.50.720">
    <property type="entry name" value="NAD(P)-binding Rossmann-like Domain"/>
    <property type="match status" value="1"/>
</dbReference>
<evidence type="ECO:0000313" key="9">
    <source>
        <dbReference type="Proteomes" id="UP000184267"/>
    </source>
</evidence>
<dbReference type="GO" id="GO:0071013">
    <property type="term" value="C:catalytic step 2 spliceosome"/>
    <property type="evidence" value="ECO:0007669"/>
    <property type="project" value="TreeGrafter"/>
</dbReference>
<keyword evidence="9" id="KW-1185">Reference proteome</keyword>
<feature type="region of interest" description="Disordered" evidence="5">
    <location>
        <begin position="156"/>
        <end position="178"/>
    </location>
</feature>
<proteinExistence type="inferred from homology"/>
<comment type="caution">
    <text evidence="8">The sequence shown here is derived from an EMBL/GenBank/DDBJ whole genome shotgun (WGS) entry which is preliminary data.</text>
</comment>
<feature type="compositionally biased region" description="Acidic residues" evidence="5">
    <location>
        <begin position="126"/>
        <end position="144"/>
    </location>
</feature>
<dbReference type="Pfam" id="PF04889">
    <property type="entry name" value="Cwf_Cwc_15"/>
    <property type="match status" value="1"/>
</dbReference>
<evidence type="ECO:0000259" key="7">
    <source>
        <dbReference type="Pfam" id="PF03435"/>
    </source>
</evidence>
<evidence type="ECO:0000313" key="8">
    <source>
        <dbReference type="EMBL" id="OJT06548.1"/>
    </source>
</evidence>
<comment type="function">
    <text evidence="1">Involved in pre-mRNA splicing.</text>
</comment>
<keyword evidence="6" id="KW-0472">Membrane</keyword>
<keyword evidence="4" id="KW-0508">mRNA splicing</keyword>
<sequence>MSTAHRPTWDPAQAKDVKGGSRQFSVRDMAAHTKLKFRQPGQTSTAEVAKRDLRAELLAAEAEARDRKRKAEGKPPLAVENGSGPDAAPEGQSEESNKRRKLLQEALELDKDDDDEDDKSEKGGNGDEDDDDEDEDEDDEEDDTAELLRELEKIKRERAEEKERQDREQSASAQAERDAEIATANPLLNLAAALGQTPNGVNTTKPGTFAVKRRWDDDLIFKNQAMSSRDKDKEPHFVNDLLRTEFHKKFMAKFIKAGRSLSIRGNLADVSLAVAVNRALCFTGRLIAQYLYNHPQRSTFSFALGVRSQAKADTLRQSLGLDNSVPFVELDVASYAQVEAAVKGAKVVINTVGPFWLWGTNVVRACAVYGKRYVDINGEPYFVRNIIENFDYLSTKTGAIIVPSCGLDSLPADIVVYLSNRTLKTTLGVQTQLGLSQSYYSVRVKPSGGSLATMITMIEKVPRVRVAESYRDYALSPIPGSSSPPDRPATREPFTSPPRYGALWPMGATNRAIVQRSYGVYQYTLDNVLALFGNKRAQEKEAQFQPLAYGPTFSYAEYLVPGSGSYVSAVLYSTVLAAVVGLLLVMPIRWVVKKFLIQSGDGPSAEDMDKGFLKLTNYTETASSPKTWARSVMHGDGDPGYRLTACMISECALGLLLDDASLPPSARPGGILTPATALGEVIVRRLRATGRVRFESEILKDTEESRKAR</sequence>
<keyword evidence="3" id="KW-0507">mRNA processing</keyword>
<dbReference type="EMBL" id="MNAD01001304">
    <property type="protein sequence ID" value="OJT06548.1"/>
    <property type="molecule type" value="Genomic_DNA"/>
</dbReference>
<feature type="region of interest" description="Disordered" evidence="5">
    <location>
        <begin position="60"/>
        <end position="144"/>
    </location>
</feature>
<gene>
    <name evidence="8" type="ORF">TRAPUB_2625</name>
</gene>
<comment type="similarity">
    <text evidence="2">Belongs to the CWC15 family.</text>
</comment>
<keyword evidence="6" id="KW-1133">Transmembrane helix</keyword>
<dbReference type="OrthoDB" id="10268090at2759"/>
<accession>A0A1M2VG56</accession>
<evidence type="ECO:0000256" key="1">
    <source>
        <dbReference type="ARBA" id="ARBA00003777"/>
    </source>
</evidence>
<feature type="region of interest" description="Disordered" evidence="5">
    <location>
        <begin position="477"/>
        <end position="496"/>
    </location>
</feature>
<dbReference type="InterPro" id="IPR005097">
    <property type="entry name" value="Sacchrp_dh_NADP-bd"/>
</dbReference>
<dbReference type="STRING" id="154538.A0A1M2VG56"/>
<keyword evidence="6" id="KW-0812">Transmembrane</keyword>